<feature type="transmembrane region" description="Helical" evidence="2">
    <location>
        <begin position="529"/>
        <end position="556"/>
    </location>
</feature>
<dbReference type="GeneID" id="80904685"/>
<dbReference type="Proteomes" id="UP001140513">
    <property type="component" value="Unassembled WGS sequence"/>
</dbReference>
<proteinExistence type="predicted"/>
<keyword evidence="2" id="KW-0472">Membrane</keyword>
<dbReference type="InterPro" id="IPR002123">
    <property type="entry name" value="Plipid/glycerol_acylTrfase"/>
</dbReference>
<keyword evidence="2" id="KW-1133">Transmembrane helix</keyword>
<evidence type="ECO:0000256" key="1">
    <source>
        <dbReference type="SAM" id="MobiDB-lite"/>
    </source>
</evidence>
<reference evidence="4" key="1">
    <citation type="submission" date="2022-10" db="EMBL/GenBank/DDBJ databases">
        <title>Tapping the CABI collections for fungal endophytes: first genome assemblies for Collariella, Neodidymelliopsis, Ascochyta clinopodiicola, Didymella pomorum, Didymosphaeria variabile, Neocosmospora piperis and Neocucurbitaria cava.</title>
        <authorList>
            <person name="Hill R."/>
        </authorList>
    </citation>
    <scope>NUCLEOTIDE SEQUENCE</scope>
    <source>
        <strain evidence="4">IMI 356815</strain>
    </source>
</reference>
<feature type="compositionally biased region" description="Basic and acidic residues" evidence="1">
    <location>
        <begin position="670"/>
        <end position="680"/>
    </location>
</feature>
<sequence>MANVVLSAQIHHPPSDSDKVRGLFARPLYEQTLFPSSSSANLPEPAASKMAPKKKEIGYMNKYVYDAFLWTFSVLVELFFREVHPRGSWKVPKEGPVLFVCAPHANQFVDPLILMRVVKKETERRIHVLTAEKSMKRRFVGTMAAASGAVPVGRAMDKTRPAPGKIYLPDPVNDPLLVRGVGTNFEAQDFQIGGSLVLPKVNNVAASAEIVEIKGPEEIRLKRPFKGGVAMQQLTGRNDMTEDGTFVNGASSAIGPAPGYEGTVFQIAPKLNQTEVYDAVHTVLHRGGTIAIFPEGGSHDRTELLPLKAGVAIMSLGTVASKPDCNLKIIPVGMNYFHAHKFRSRAVIEFGNAIEVPVELAQRFQAGERREAIGQMLETIREGLISVTVTAPDYDTLMLIQAVRRLYNPKGTKLPLPRVVELNRRLIQGYNKYKDDPRIINLKKEVMSYNKQILALGVRDHQVQYARVSGVTCFFLFWYRLAKLAVLSIFVVPGTLLFGLVFAACKFYSNVKAKQALAESNVKVQARDVLATWKLLVAMAVTPLVYTYYVVLVTWLYSYNRVFGFLPDGLRKRYLILAQVIIYPTVTYAALRFGEVAMDIARSLGPLFKMMNPWTGNELARAQARREKLAERITDIINTLGPEMFDDFHSKRIISDPFNQSPPTTPPPQKSKEDAEHEAPEPVESYDFPASPTSPSMDRNGLHKNESFTDLTNQDIFSTRPSTPKRHHSRKPSGGFGQGFQLKPFSTIDGNLDEVSRRIKSGMRSRGHRRSSVEDWHQGEESGTTTPRSEASHDGLTMSRKDR</sequence>
<feature type="transmembrane region" description="Helical" evidence="2">
    <location>
        <begin position="487"/>
        <end position="508"/>
    </location>
</feature>
<evidence type="ECO:0000313" key="4">
    <source>
        <dbReference type="EMBL" id="KAJ4360589.1"/>
    </source>
</evidence>
<feature type="domain" description="Phospholipid/glycerol acyltransferase" evidence="3">
    <location>
        <begin position="98"/>
        <end position="337"/>
    </location>
</feature>
<keyword evidence="4" id="KW-0808">Transferase</keyword>
<dbReference type="GO" id="GO:0016287">
    <property type="term" value="F:glycerone-phosphate O-acyltransferase activity"/>
    <property type="evidence" value="ECO:0007669"/>
    <property type="project" value="TreeGrafter"/>
</dbReference>
<evidence type="ECO:0000313" key="5">
    <source>
        <dbReference type="Proteomes" id="UP001140513"/>
    </source>
</evidence>
<name>A0A9W9CGD6_9PLEO</name>
<dbReference type="SUPFAM" id="SSF69593">
    <property type="entry name" value="Glycerol-3-phosphate (1)-acyltransferase"/>
    <property type="match status" value="1"/>
</dbReference>
<feature type="region of interest" description="Disordered" evidence="1">
    <location>
        <begin position="655"/>
        <end position="803"/>
    </location>
</feature>
<feature type="compositionally biased region" description="Basic and acidic residues" evidence="1">
    <location>
        <begin position="771"/>
        <end position="780"/>
    </location>
</feature>
<dbReference type="SMART" id="SM00563">
    <property type="entry name" value="PlsC"/>
    <property type="match status" value="1"/>
</dbReference>
<dbReference type="PANTHER" id="PTHR31605">
    <property type="entry name" value="GLYCEROL-3-PHOSPHATE O-ACYLTRANSFERASE 1"/>
    <property type="match status" value="1"/>
</dbReference>
<protein>
    <submittedName>
        <fullName evidence="4">Glycerol-3-phosphate/dihydroxyacetone phosphate acyltransferase</fullName>
    </submittedName>
</protein>
<dbReference type="OrthoDB" id="2427554at2759"/>
<dbReference type="GO" id="GO:0004366">
    <property type="term" value="F:glycerol-3-phosphate O-acyltransferase activity"/>
    <property type="evidence" value="ECO:0007669"/>
    <property type="project" value="TreeGrafter"/>
</dbReference>
<evidence type="ECO:0000259" key="3">
    <source>
        <dbReference type="SMART" id="SM00563"/>
    </source>
</evidence>
<dbReference type="InterPro" id="IPR052744">
    <property type="entry name" value="GPAT/DAPAT"/>
</dbReference>
<accession>A0A9W9CGD6</accession>
<feature type="compositionally biased region" description="Polar residues" evidence="1">
    <location>
        <begin position="708"/>
        <end position="722"/>
    </location>
</feature>
<evidence type="ECO:0000256" key="2">
    <source>
        <dbReference type="SAM" id="Phobius"/>
    </source>
</evidence>
<gene>
    <name evidence="4" type="primary">SCT1</name>
    <name evidence="4" type="ORF">N0V89_001155</name>
</gene>
<organism evidence="4 5">
    <name type="scientific">Didymosphaeria variabile</name>
    <dbReference type="NCBI Taxonomy" id="1932322"/>
    <lineage>
        <taxon>Eukaryota</taxon>
        <taxon>Fungi</taxon>
        <taxon>Dikarya</taxon>
        <taxon>Ascomycota</taxon>
        <taxon>Pezizomycotina</taxon>
        <taxon>Dothideomycetes</taxon>
        <taxon>Pleosporomycetidae</taxon>
        <taxon>Pleosporales</taxon>
        <taxon>Massarineae</taxon>
        <taxon>Didymosphaeriaceae</taxon>
        <taxon>Didymosphaeria</taxon>
    </lineage>
</organism>
<keyword evidence="5" id="KW-1185">Reference proteome</keyword>
<keyword evidence="4" id="KW-0012">Acyltransferase</keyword>
<comment type="caution">
    <text evidence="4">The sequence shown here is derived from an EMBL/GenBank/DDBJ whole genome shotgun (WGS) entry which is preliminary data.</text>
</comment>
<feature type="compositionally biased region" description="Basic residues" evidence="1">
    <location>
        <begin position="758"/>
        <end position="770"/>
    </location>
</feature>
<dbReference type="RefSeq" id="XP_056076791.1">
    <property type="nucleotide sequence ID" value="XM_056209969.1"/>
</dbReference>
<dbReference type="GO" id="GO:0008654">
    <property type="term" value="P:phospholipid biosynthetic process"/>
    <property type="evidence" value="ECO:0007669"/>
    <property type="project" value="TreeGrafter"/>
</dbReference>
<dbReference type="EMBL" id="JAPEUX010000001">
    <property type="protein sequence ID" value="KAJ4360589.1"/>
    <property type="molecule type" value="Genomic_DNA"/>
</dbReference>
<dbReference type="Pfam" id="PF01553">
    <property type="entry name" value="Acyltransferase"/>
    <property type="match status" value="1"/>
</dbReference>
<keyword evidence="2" id="KW-0812">Transmembrane</keyword>
<dbReference type="AlphaFoldDB" id="A0A9W9CGD6"/>
<dbReference type="PANTHER" id="PTHR31605:SF0">
    <property type="entry name" value="GLYCEROL-3-PHOSPHATE O-ACYLTRANSFERASE 1"/>
    <property type="match status" value="1"/>
</dbReference>